<dbReference type="Proteomes" id="UP000253153">
    <property type="component" value="Unassembled WGS sequence"/>
</dbReference>
<dbReference type="InterPro" id="IPR036770">
    <property type="entry name" value="Ankyrin_rpt-contain_sf"/>
</dbReference>
<feature type="domain" description="Clr5" evidence="4">
    <location>
        <begin position="9"/>
        <end position="61"/>
    </location>
</feature>
<feature type="repeat" description="ANK" evidence="3">
    <location>
        <begin position="565"/>
        <end position="597"/>
    </location>
</feature>
<comment type="caution">
    <text evidence="5">The sequence shown here is derived from an EMBL/GenBank/DDBJ whole genome shotgun (WGS) entry which is preliminary data.</text>
</comment>
<dbReference type="SUPFAM" id="SSF48403">
    <property type="entry name" value="Ankyrin repeat"/>
    <property type="match status" value="3"/>
</dbReference>
<feature type="repeat" description="ANK" evidence="3">
    <location>
        <begin position="969"/>
        <end position="1001"/>
    </location>
</feature>
<proteinExistence type="predicted"/>
<dbReference type="Gene3D" id="1.25.40.20">
    <property type="entry name" value="Ankyrin repeat-containing domain"/>
    <property type="match status" value="3"/>
</dbReference>
<dbReference type="OrthoDB" id="539213at2759"/>
<feature type="repeat" description="ANK" evidence="3">
    <location>
        <begin position="823"/>
        <end position="855"/>
    </location>
</feature>
<dbReference type="SMART" id="SM00248">
    <property type="entry name" value="ANK"/>
    <property type="match status" value="19"/>
</dbReference>
<name>A0A366S193_9HYPO</name>
<dbReference type="InterPro" id="IPR002110">
    <property type="entry name" value="Ankyrin_rpt"/>
</dbReference>
<dbReference type="Pfam" id="PF00023">
    <property type="entry name" value="Ank"/>
    <property type="match status" value="1"/>
</dbReference>
<feature type="repeat" description="ANK" evidence="3">
    <location>
        <begin position="857"/>
        <end position="889"/>
    </location>
</feature>
<sequence>MPQAPRVSKAEWEAHRALITDLYINQNRTLDEVIEYMAALGFCPSRPQWIRKINVNWKLRKNSTKEEWQHASSLLSKRKENGKDTDLIMNGKIVSSKKRMKELKRYSTLQTDQILNRGNARKLQTSRTSHASLQQHDPKLLLNEDNACSSILNYVPKSVSVPDVVSRTIETVDEMFPMLSDHHAKEKSQWPIWIQVFQALLLISTNNIWHKIETSFTFLDSFVDLVLPKGYRGGLETLLIETKEIHGELATHLLFSVLKFDSPESSKLMRFLLRSGVSPNSTHPKSSFGSRWWTALHEAVYQNSQESVKILIEFGANPHPDSNTTSYRSHLDMAPEHLRDYSIMHLPSAVDNGIRSNDHDHSYGVPPLFLALRNGSLHCAAVLLDAGADPNYCHPLLFTALHCAIGMANLGMVRLLIKAGALPNIRPLERLTTPLPSVAKLQKKTVLSPLQAAVRSKSLPIVEYLLYSGARPEMARDLKKCRNYKPYYANSVETGLQIAASAGDLEMMCLLLTSDANPNFRHRDTPTALQIVCGSPSMSPLERYNATLMLLQHGADINASPVPRGGRTALQAAVEADDYRVAEVLLHEGADPNAPAMEAVIKCGSQALNRLLIEKVNHEVALDSRDEETYLTRDLELAVSAGNIALLKSIFTRGDDRNFSVSVEDAERAVKAAIVKGSLSLVQELLTICPQIDSSWVLSETVWQEKSEILEWILSWLPCQMLNTTQPSPLWIALHQRNSSLVRRLLLAGADPNYRSCHICRPKLSGAADCPKYMSRELESPIEQAISPGHGPSEEDTETIQMLVSHGADINCRMGHIYSSVMSGDTPLLFAVKQGKYKIAELLLHKGAEPNAVDIQTGQTSIIYASRAANYGLVRLLIENGADVKNPSSWGTPIQALTDHRIYVAPEVIRNLARICRLLLDSGADVNANTTIDCSMTALQTAIVRGIQELIEIFLREGANIDAPAFRNGGRTALQAAASTVNFKLVKRLVEMGADINAPPAKEGGATTLQYAAMSGHVNMAIFLLEHGASVNAQGSLLAGVTALQGASEYGRLDMVHLLVENDQDPDTIEERCRDAANISEKKGFTQTAEFLRGYKRP</sequence>
<gene>
    <name evidence="5" type="ORF">FIESC28_04066</name>
</gene>
<dbReference type="EMBL" id="QKXC01000081">
    <property type="protein sequence ID" value="RBR23071.1"/>
    <property type="molecule type" value="Genomic_DNA"/>
</dbReference>
<evidence type="ECO:0000256" key="1">
    <source>
        <dbReference type="ARBA" id="ARBA00022737"/>
    </source>
</evidence>
<feature type="repeat" description="ANK" evidence="3">
    <location>
        <begin position="363"/>
        <end position="395"/>
    </location>
</feature>
<dbReference type="InterPro" id="IPR025676">
    <property type="entry name" value="Clr5_dom"/>
</dbReference>
<feature type="repeat" description="ANK" evidence="3">
    <location>
        <begin position="1004"/>
        <end position="1036"/>
    </location>
</feature>
<accession>A0A366S193</accession>
<evidence type="ECO:0000313" key="5">
    <source>
        <dbReference type="EMBL" id="RBR23071.1"/>
    </source>
</evidence>
<evidence type="ECO:0000313" key="6">
    <source>
        <dbReference type="Proteomes" id="UP000253153"/>
    </source>
</evidence>
<keyword evidence="1" id="KW-0677">Repeat</keyword>
<dbReference type="PANTHER" id="PTHR24198:SF165">
    <property type="entry name" value="ANKYRIN REPEAT-CONTAINING PROTEIN-RELATED"/>
    <property type="match status" value="1"/>
</dbReference>
<protein>
    <recommendedName>
        <fullName evidence="4">Clr5 domain-containing protein</fullName>
    </recommendedName>
</protein>
<dbReference type="RefSeq" id="XP_031017662.1">
    <property type="nucleotide sequence ID" value="XM_031158213.1"/>
</dbReference>
<dbReference type="PRINTS" id="PR01415">
    <property type="entry name" value="ANKYRIN"/>
</dbReference>
<keyword evidence="6" id="KW-1185">Reference proteome</keyword>
<dbReference type="AlphaFoldDB" id="A0A366S193"/>
<dbReference type="SUPFAM" id="SSF140860">
    <property type="entry name" value="Pseudo ankyrin repeat-like"/>
    <property type="match status" value="1"/>
</dbReference>
<evidence type="ECO:0000256" key="2">
    <source>
        <dbReference type="ARBA" id="ARBA00023043"/>
    </source>
</evidence>
<dbReference type="PROSITE" id="PS50297">
    <property type="entry name" value="ANK_REP_REGION"/>
    <property type="match status" value="7"/>
</dbReference>
<dbReference type="GeneID" id="41993509"/>
<reference evidence="5 6" key="1">
    <citation type="submission" date="2018-06" db="EMBL/GenBank/DDBJ databases">
        <title>Fusarium incarnatum-equiseti species complex species 28.</title>
        <authorList>
            <person name="Gardiner D.M."/>
        </authorList>
    </citation>
    <scope>NUCLEOTIDE SEQUENCE [LARGE SCALE GENOMIC DNA]</scope>
    <source>
        <strain evidence="5 6">FIESC_28</strain>
    </source>
</reference>
<dbReference type="Pfam" id="PF12796">
    <property type="entry name" value="Ank_2"/>
    <property type="match status" value="5"/>
</dbReference>
<dbReference type="PANTHER" id="PTHR24198">
    <property type="entry name" value="ANKYRIN REPEAT AND PROTEIN KINASE DOMAIN-CONTAINING PROTEIN"/>
    <property type="match status" value="1"/>
</dbReference>
<feature type="repeat" description="ANK" evidence="3">
    <location>
        <begin position="1039"/>
        <end position="1071"/>
    </location>
</feature>
<evidence type="ECO:0000256" key="3">
    <source>
        <dbReference type="PROSITE-ProRule" id="PRU00023"/>
    </source>
</evidence>
<organism evidence="5 6">
    <name type="scientific">Fusarium coffeatum</name>
    <dbReference type="NCBI Taxonomy" id="231269"/>
    <lineage>
        <taxon>Eukaryota</taxon>
        <taxon>Fungi</taxon>
        <taxon>Dikarya</taxon>
        <taxon>Ascomycota</taxon>
        <taxon>Pezizomycotina</taxon>
        <taxon>Sordariomycetes</taxon>
        <taxon>Hypocreomycetidae</taxon>
        <taxon>Hypocreales</taxon>
        <taxon>Nectriaceae</taxon>
        <taxon>Fusarium</taxon>
        <taxon>Fusarium incarnatum-equiseti species complex</taxon>
    </lineage>
</organism>
<evidence type="ECO:0000259" key="4">
    <source>
        <dbReference type="Pfam" id="PF14420"/>
    </source>
</evidence>
<dbReference type="PROSITE" id="PS50088">
    <property type="entry name" value="ANK_REPEAT"/>
    <property type="match status" value="8"/>
</dbReference>
<feature type="repeat" description="ANK" evidence="3">
    <location>
        <begin position="291"/>
        <end position="323"/>
    </location>
</feature>
<keyword evidence="2 3" id="KW-0040">ANK repeat</keyword>
<dbReference type="Pfam" id="PF14420">
    <property type="entry name" value="Clr5"/>
    <property type="match status" value="1"/>
</dbReference>